<evidence type="ECO:0000313" key="3">
    <source>
        <dbReference type="Proteomes" id="UP001382935"/>
    </source>
</evidence>
<dbReference type="Pfam" id="PF07274">
    <property type="entry name" value="DUF1440"/>
    <property type="match status" value="1"/>
</dbReference>
<reference evidence="2 3" key="1">
    <citation type="submission" date="2024-02" db="EMBL/GenBank/DDBJ databases">
        <title>Full genome sequence of Sphingomonas kaistensis.</title>
        <authorList>
            <person name="Poletto B.L."/>
            <person name="Silva G."/>
            <person name="Galante D."/>
            <person name="Campos K.R."/>
            <person name="Santos M.B.N."/>
            <person name="Sacchi C.T."/>
        </authorList>
    </citation>
    <scope>NUCLEOTIDE SEQUENCE [LARGE SCALE GENOMIC DNA]</scope>
    <source>
        <strain evidence="2 3">MA4R</strain>
    </source>
</reference>
<proteinExistence type="predicted"/>
<dbReference type="InterPro" id="IPR009898">
    <property type="entry name" value="DUF1440"/>
</dbReference>
<feature type="region of interest" description="Disordered" evidence="1">
    <location>
        <begin position="50"/>
        <end position="73"/>
    </location>
</feature>
<protein>
    <submittedName>
        <fullName evidence="2">DUF1440 domain-containing protein</fullName>
    </submittedName>
</protein>
<gene>
    <name evidence="2" type="ORF">V6R86_08125</name>
</gene>
<keyword evidence="3" id="KW-1185">Reference proteome</keyword>
<accession>A0ABZ2G156</accession>
<dbReference type="RefSeq" id="WP_338503568.1">
    <property type="nucleotide sequence ID" value="NZ_CP145607.1"/>
</dbReference>
<feature type="compositionally biased region" description="Basic and acidic residues" evidence="1">
    <location>
        <begin position="9"/>
        <end position="20"/>
    </location>
</feature>
<feature type="region of interest" description="Disordered" evidence="1">
    <location>
        <begin position="1"/>
        <end position="26"/>
    </location>
</feature>
<organism evidence="2 3">
    <name type="scientific">Sphingomonas kaistensis</name>
    <dbReference type="NCBI Taxonomy" id="298708"/>
    <lineage>
        <taxon>Bacteria</taxon>
        <taxon>Pseudomonadati</taxon>
        <taxon>Pseudomonadota</taxon>
        <taxon>Alphaproteobacteria</taxon>
        <taxon>Sphingomonadales</taxon>
        <taxon>Sphingomonadaceae</taxon>
        <taxon>Sphingomonas</taxon>
    </lineage>
</organism>
<dbReference type="EMBL" id="CP145607">
    <property type="protein sequence ID" value="WWM70640.1"/>
    <property type="molecule type" value="Genomic_DNA"/>
</dbReference>
<evidence type="ECO:0000256" key="1">
    <source>
        <dbReference type="SAM" id="MobiDB-lite"/>
    </source>
</evidence>
<feature type="compositionally biased region" description="Basic and acidic residues" evidence="1">
    <location>
        <begin position="64"/>
        <end position="73"/>
    </location>
</feature>
<name>A0ABZ2G156_9SPHN</name>
<evidence type="ECO:0000313" key="2">
    <source>
        <dbReference type="EMBL" id="WWM70640.1"/>
    </source>
</evidence>
<dbReference type="Proteomes" id="UP001382935">
    <property type="component" value="Chromosome"/>
</dbReference>
<sequence length="183" mass="18657">MTDGNASKSEARRDGRDGGRSPDPLRGAMAGLVAGLVASLAMDLAQKALSRMQSSDDSENEEPATEKAADRVAEGVTGAPVSEANKPLAGQAVHYGFGALLGLGYGIAAEYRPGITAGAGSGFGLATAALFDEIGVPAAGLGDPPWKADMSTHLYALASHLVFGTTTEVVRRVIGDVIQETDD</sequence>